<feature type="domain" description="BTB" evidence="2">
    <location>
        <begin position="101"/>
        <end position="169"/>
    </location>
</feature>
<gene>
    <name evidence="3" type="ORF">RDB_LOCUS113214</name>
</gene>
<dbReference type="InterPro" id="IPR000210">
    <property type="entry name" value="BTB/POZ_dom"/>
</dbReference>
<feature type="domain" description="BTB" evidence="2">
    <location>
        <begin position="525"/>
        <end position="593"/>
    </location>
</feature>
<proteinExistence type="predicted"/>
<dbReference type="Pfam" id="PF00651">
    <property type="entry name" value="BTB"/>
    <property type="match status" value="2"/>
</dbReference>
<evidence type="ECO:0000313" key="4">
    <source>
        <dbReference type="Proteomes" id="UP000663853"/>
    </source>
</evidence>
<dbReference type="CDD" id="cd18186">
    <property type="entry name" value="BTB_POZ_ZBTB_KLHL-like"/>
    <property type="match status" value="2"/>
</dbReference>
<protein>
    <recommendedName>
        <fullName evidence="2">BTB domain-containing protein</fullName>
    </recommendedName>
</protein>
<dbReference type="Proteomes" id="UP000663853">
    <property type="component" value="Unassembled WGS sequence"/>
</dbReference>
<sequence length="887" mass="100736">MEKNAITCQWEQRTSTNQATQIIAEGTEDRYLYPSLTTTLFTMSNRHSSSEIEIDTKTGDLVIGEFNKLGVAEAVMPSIQEVAKPEKANYSRDPDYYFEDGSIILLVQDVLFKIHASLLKAQSQVFKDMFAMPSGDAASITEGSSEQRPIVIPQVKPPQFRNLLKMIYTPASSGFHASLQSIDTDDPDSGKSAWKSFTFYLDVATLCHRFEINEMEQWARNRFETLISLSIEAVASNASTDPGVLLDAIHLVNYYICVSDHHTGSQDLVPLFRTPRLREYHPSVFGCIFSIFLSEDYPAWEGEPFTKVDRMALFSGQIRLSPIPDLFKADIRSPLFKQPTPLDFRKMIASDPLINQPPCQRRCDQAVREIWLTVFNEDYYEGIGGSGVGVGVSWLSTLARDRVLFTKKALGIQTKCHQNCRMRYIDQLDKDIELVYIRLGGAKLNATDPATNRSTQATKVDSPDIPQSLSAAGYSTRTMPKHQNTGVEEEPSKRVKISGSADAEGVLTKGSSNYSRDPDYYFEDGNTILLIQDVLFKVHRSLLKAQSQVFEDMFTLPSGDTANDVEGTSDEHPIAIPQVKSPRFRNLLKIIYSPASSGFHASLQFNDDKPYSYLDIKAWSDFTFYLDVATLGHRFAMAEMEQWAKGRLTRLLLSYPEVIAFRASADPYTLLDSIEYARIIQDQQLINNTLHLAYYHFSLPELHAGFKDLLSLIRNSNLKERHPSVFGCLFSVFLSEDHTSWEKKPFNKMDRMALFSAHVRLSTIPKSFKANIRSPLFERPKSLPHFRKKFTPDSTNTPPPCINGCDQKILEAWKEEFSEGYYLGVIKDNIIKPFTSLSIIPQLRLHFVQRVRAIGCNQNCHTRYINQLDEDIERVYIQLGDYYREID</sequence>
<dbReference type="SMART" id="SM00225">
    <property type="entry name" value="BTB"/>
    <property type="match status" value="2"/>
</dbReference>
<dbReference type="PROSITE" id="PS50097">
    <property type="entry name" value="BTB"/>
    <property type="match status" value="2"/>
</dbReference>
<reference evidence="3" key="1">
    <citation type="submission" date="2021-01" db="EMBL/GenBank/DDBJ databases">
        <authorList>
            <person name="Kaushik A."/>
        </authorList>
    </citation>
    <scope>NUCLEOTIDE SEQUENCE</scope>
    <source>
        <strain evidence="3">AG6-10EEA</strain>
    </source>
</reference>
<evidence type="ECO:0000256" key="1">
    <source>
        <dbReference type="SAM" id="MobiDB-lite"/>
    </source>
</evidence>
<name>A0A8H3HCR1_9AGAM</name>
<dbReference type="InterPro" id="IPR011333">
    <property type="entry name" value="SKP1/BTB/POZ_sf"/>
</dbReference>
<dbReference type="Gene3D" id="3.30.710.10">
    <property type="entry name" value="Potassium Channel Kv1.1, Chain A"/>
    <property type="match status" value="2"/>
</dbReference>
<dbReference type="PANTHER" id="PTHR22744">
    <property type="entry name" value="HELIX LOOP HELIX PROTEIN 21-RELATED"/>
    <property type="match status" value="1"/>
</dbReference>
<evidence type="ECO:0000259" key="2">
    <source>
        <dbReference type="PROSITE" id="PS50097"/>
    </source>
</evidence>
<dbReference type="SUPFAM" id="SSF54695">
    <property type="entry name" value="POZ domain"/>
    <property type="match status" value="2"/>
</dbReference>
<organism evidence="3 4">
    <name type="scientific">Rhizoctonia solani</name>
    <dbReference type="NCBI Taxonomy" id="456999"/>
    <lineage>
        <taxon>Eukaryota</taxon>
        <taxon>Fungi</taxon>
        <taxon>Dikarya</taxon>
        <taxon>Basidiomycota</taxon>
        <taxon>Agaricomycotina</taxon>
        <taxon>Agaricomycetes</taxon>
        <taxon>Cantharellales</taxon>
        <taxon>Ceratobasidiaceae</taxon>
        <taxon>Rhizoctonia</taxon>
    </lineage>
</organism>
<accession>A0A8H3HCR1</accession>
<dbReference type="PANTHER" id="PTHR22744:SF17">
    <property type="entry name" value="BTB DOMAIN-CONTAINING PROTEIN"/>
    <property type="match status" value="1"/>
</dbReference>
<dbReference type="AlphaFoldDB" id="A0A8H3HCR1"/>
<evidence type="ECO:0000313" key="3">
    <source>
        <dbReference type="EMBL" id="CAE6501460.1"/>
    </source>
</evidence>
<feature type="region of interest" description="Disordered" evidence="1">
    <location>
        <begin position="448"/>
        <end position="497"/>
    </location>
</feature>
<dbReference type="OrthoDB" id="10054429at2759"/>
<dbReference type="EMBL" id="CAJMXA010003536">
    <property type="protein sequence ID" value="CAE6501460.1"/>
    <property type="molecule type" value="Genomic_DNA"/>
</dbReference>
<feature type="compositionally biased region" description="Polar residues" evidence="1">
    <location>
        <begin position="448"/>
        <end position="486"/>
    </location>
</feature>
<comment type="caution">
    <text evidence="3">The sequence shown here is derived from an EMBL/GenBank/DDBJ whole genome shotgun (WGS) entry which is preliminary data.</text>
</comment>